<dbReference type="RefSeq" id="WP_310263921.1">
    <property type="nucleotide sequence ID" value="NZ_JAVDXU010000001.1"/>
</dbReference>
<organism evidence="2 3">
    <name type="scientific">Roseateles saccharophilus</name>
    <name type="common">Pseudomonas saccharophila</name>
    <dbReference type="NCBI Taxonomy" id="304"/>
    <lineage>
        <taxon>Bacteria</taxon>
        <taxon>Pseudomonadati</taxon>
        <taxon>Pseudomonadota</taxon>
        <taxon>Betaproteobacteria</taxon>
        <taxon>Burkholderiales</taxon>
        <taxon>Sphaerotilaceae</taxon>
        <taxon>Roseateles</taxon>
    </lineage>
</organism>
<feature type="region of interest" description="Disordered" evidence="1">
    <location>
        <begin position="1421"/>
        <end position="1442"/>
    </location>
</feature>
<gene>
    <name evidence="2" type="ORF">J2X20_001966</name>
</gene>
<evidence type="ECO:0000256" key="1">
    <source>
        <dbReference type="SAM" id="MobiDB-lite"/>
    </source>
</evidence>
<dbReference type="EMBL" id="JAVDXU010000001">
    <property type="protein sequence ID" value="MDR7269337.1"/>
    <property type="molecule type" value="Genomic_DNA"/>
</dbReference>
<evidence type="ECO:0000313" key="3">
    <source>
        <dbReference type="Proteomes" id="UP001180453"/>
    </source>
</evidence>
<name>A0ABU1YKF6_ROSSA</name>
<sequence length="1621" mass="176543">MAKQTLLWTVLPNGQRGGRWCVSVVISPRLEPASTAERLLGHAAWGAWADWPATVAGLKLELQLPNGTVPLQPFIASPQLKPDSALWKQLFPADLPVAPFTFVDISAKNLRSFPVRSVLGLLRQHYTHLAQTAGDGDHPLLLPWRQADPALKGLLSDLGTRTQKLNFGERSIEVPLPGFGRFHAVNGGSRAHDRNVDRGVFTADSCIPAPARLPGQKGGTTTFRLRALPPVWEDPAQIRNGTIVTAPADKEKRAQLMEQFSGPGEYALWQSDRFYNRRVPTLDQQKMRRPGFTGVEAAPAEPDYDFHQRIASYGDHPHLMRRLGLVIDFVLEKNDLLDALITAAGAAAATGFMQLRIVNGVNVGVGGDSQRPWTAFTATRKRFVVRERTEDHADGLLRLIGASDNYLQTRSPFDVYQVDPDGAALKTVNFLLTAQNLVSKHLELGAHGAVTYTTGDRQPVANLRSGGIGVSRHGRAGSVGMNAATAALNNAAIKAGGAAAAAVTLFAEDVLRGYRIDAWDGVDARWRSLVQRQGAFRALARGALPERTVDLPADEGHVKGASATASPGAPDDQYLHETLFRWTGWSLAAPRPGRTLRSSEVPGTHLQTEEVVDTPTDTATRGNGLAVAVVPVKGSLPRLRFGRHYRLRARLVDLAGNSLALDEPGADEQASEALAYGRFEPVDPPALVLTAKVSEGESLERQVLRSNFDKDAAGYVAQIQGPLAGFYNNPDFEYGSSSDRHIVPPKSSQQQCELHGMFDAAIGSTVPARIKDGYAIAARENGSLLHPTPGTDIQLVTPAKAAQAATVTSGQIAPPEQADDTKDRFAAGQYLVHREAIVPVPYLPDPASGGVAIEGVPGLVKWIAGKPLVQLAPGLHGYVLDKGARAVFLDDHKDRLILLLDFDRDPANGALAKTWPDDTRSLRLQLHEQPGEVAIPPCGDDFTAADAPQWDFAKGVLRVFLPKGHVARLRYASFVHDELVSHLALPRWQPSPAGAQRLQAQAMAGVNWMLTPWRDLTFVHATQQPVCEPRADAASVMRQVGWQHADLRARTVRLHGPSTGKFEIVGEWEEWVDDPLADDPLDPGPKRVPHQAVLSEIRLGEMHGNRFSLEQAIEEQTAFTPVGGQLTPADLAKHPAVPGNRHEFGDTKFRFIRYHLRATTRFREYLPPSLFAEIPRITRDGPVVETHRVQIQAHALLGVDQDAGAPIEDVGSGGTVGTVIAASAPPDLPSVLYVVPTFRWDRSVRGRSQRLGNGLRVYLERPWFSSGNGELLGVVLQPNNGKFADLPAERIPYLTQWGRDPLWDSPIAGDVASANAFGAAVHTEQVLLLEDNQPVTIAGHRVFFDKQRKLWYCDIELNTGASYTPFVRLSLVRFQPHALEGAKISRTVLCDFAQVLPRRVATLERTRNSLKLDVYGSAPKRGPMRRVNPGGMTEGPDANVSVISDFTGPNLDDGRNRMEAVLQRQPTELDGDLGWEDVTVLGSSLVGGDAASRSLAVKALEAPAPKRASAAVTRTTRGGATLRFDRLEELKPVHGLIKDVVIGPVGPIGPIGPIGPGPFIEQPIWSQACTLPGLPDGWRYRVLLREFERYYTDKTVPDPRNSGWRKLLVEERLTYAETFGV</sequence>
<reference evidence="2 3" key="1">
    <citation type="submission" date="2023-07" db="EMBL/GenBank/DDBJ databases">
        <title>Sorghum-associated microbial communities from plants grown in Nebraska, USA.</title>
        <authorList>
            <person name="Schachtman D."/>
        </authorList>
    </citation>
    <scope>NUCLEOTIDE SEQUENCE [LARGE SCALE GENOMIC DNA]</scope>
    <source>
        <strain evidence="2 3">BE314</strain>
    </source>
</reference>
<protein>
    <submittedName>
        <fullName evidence="2">Uncharacterized protein</fullName>
    </submittedName>
</protein>
<dbReference type="Proteomes" id="UP001180453">
    <property type="component" value="Unassembled WGS sequence"/>
</dbReference>
<accession>A0ABU1YKF6</accession>
<proteinExistence type="predicted"/>
<evidence type="ECO:0000313" key="2">
    <source>
        <dbReference type="EMBL" id="MDR7269337.1"/>
    </source>
</evidence>
<keyword evidence="3" id="KW-1185">Reference proteome</keyword>
<comment type="caution">
    <text evidence="2">The sequence shown here is derived from an EMBL/GenBank/DDBJ whole genome shotgun (WGS) entry which is preliminary data.</text>
</comment>